<dbReference type="RefSeq" id="WP_425425719.1">
    <property type="nucleotide sequence ID" value="NZ_FNFK01000066.1"/>
</dbReference>
<evidence type="ECO:0000256" key="2">
    <source>
        <dbReference type="ARBA" id="ARBA00022649"/>
    </source>
</evidence>
<keyword evidence="4" id="KW-1185">Reference proteome</keyword>
<dbReference type="PANTHER" id="PTHR33988:SF3">
    <property type="entry name" value="ENDORIBONUCLEASE TOXIN CHPB-RELATED"/>
    <property type="match status" value="1"/>
</dbReference>
<comment type="similarity">
    <text evidence="1">Belongs to the PemK/MazF family.</text>
</comment>
<dbReference type="STRING" id="426701.SAMN04488098_10666"/>
<keyword evidence="2" id="KW-1277">Toxin-antitoxin system</keyword>
<gene>
    <name evidence="3" type="ORF">SAMN04488098_10666</name>
</gene>
<dbReference type="Gene3D" id="2.30.30.110">
    <property type="match status" value="1"/>
</dbReference>
<accession>A0A1G9ES42</accession>
<dbReference type="InterPro" id="IPR011067">
    <property type="entry name" value="Plasmid_toxin/cell-grow_inhib"/>
</dbReference>
<dbReference type="GO" id="GO:0004521">
    <property type="term" value="F:RNA endonuclease activity"/>
    <property type="evidence" value="ECO:0007669"/>
    <property type="project" value="TreeGrafter"/>
</dbReference>
<dbReference type="Pfam" id="PF02452">
    <property type="entry name" value="PemK_toxin"/>
    <property type="match status" value="1"/>
</dbReference>
<dbReference type="SUPFAM" id="SSF50118">
    <property type="entry name" value="Cell growth inhibitor/plasmid maintenance toxic component"/>
    <property type="match status" value="1"/>
</dbReference>
<dbReference type="GO" id="GO:0016075">
    <property type="term" value="P:rRNA catabolic process"/>
    <property type="evidence" value="ECO:0007669"/>
    <property type="project" value="TreeGrafter"/>
</dbReference>
<reference evidence="4" key="1">
    <citation type="submission" date="2016-10" db="EMBL/GenBank/DDBJ databases">
        <authorList>
            <person name="Varghese N."/>
            <person name="Submissions S."/>
        </authorList>
    </citation>
    <scope>NUCLEOTIDE SEQUENCE [LARGE SCALE GENOMIC DNA]</scope>
    <source>
        <strain evidence="4">DSM 19181</strain>
    </source>
</reference>
<evidence type="ECO:0000256" key="1">
    <source>
        <dbReference type="ARBA" id="ARBA00007521"/>
    </source>
</evidence>
<organism evidence="3 4">
    <name type="scientific">Alkalibacterium thalassium</name>
    <dbReference type="NCBI Taxonomy" id="426701"/>
    <lineage>
        <taxon>Bacteria</taxon>
        <taxon>Bacillati</taxon>
        <taxon>Bacillota</taxon>
        <taxon>Bacilli</taxon>
        <taxon>Lactobacillales</taxon>
        <taxon>Carnobacteriaceae</taxon>
        <taxon>Alkalibacterium</taxon>
    </lineage>
</organism>
<evidence type="ECO:0000313" key="3">
    <source>
        <dbReference type="EMBL" id="SDK78898.1"/>
    </source>
</evidence>
<name>A0A1G9ES42_9LACT</name>
<proteinExistence type="inferred from homology"/>
<dbReference type="EMBL" id="FNFK01000066">
    <property type="protein sequence ID" value="SDK78898.1"/>
    <property type="molecule type" value="Genomic_DNA"/>
</dbReference>
<dbReference type="AlphaFoldDB" id="A0A1G9ES42"/>
<dbReference type="GO" id="GO:0003677">
    <property type="term" value="F:DNA binding"/>
    <property type="evidence" value="ECO:0007669"/>
    <property type="project" value="InterPro"/>
</dbReference>
<protein>
    <submittedName>
        <fullName evidence="3">mRNA interferase MazF</fullName>
    </submittedName>
</protein>
<dbReference type="Proteomes" id="UP000199433">
    <property type="component" value="Unassembled WGS sequence"/>
</dbReference>
<dbReference type="InterPro" id="IPR003477">
    <property type="entry name" value="PemK-like"/>
</dbReference>
<dbReference type="PANTHER" id="PTHR33988">
    <property type="entry name" value="ENDORIBONUCLEASE MAZF-RELATED"/>
    <property type="match status" value="1"/>
</dbReference>
<evidence type="ECO:0000313" key="4">
    <source>
        <dbReference type="Proteomes" id="UP000199433"/>
    </source>
</evidence>
<sequence>MGRNEAYWKRNMVDKKYIPEKGDVVWIDFDPSAGIEIQKRRPGLVVSSYEFNRSTRFAVICPITSTKRNNPTRFELSSTSKIKGQVIVPQLKSLDYVERNGQFIEKIGFNELEQINQLIYFIFE</sequence>
<dbReference type="GO" id="GO:0006402">
    <property type="term" value="P:mRNA catabolic process"/>
    <property type="evidence" value="ECO:0007669"/>
    <property type="project" value="TreeGrafter"/>
</dbReference>